<keyword evidence="2" id="KW-1185">Reference proteome</keyword>
<accession>G6XHZ1</accession>
<dbReference type="STRING" id="1088869.GMO_12010"/>
<dbReference type="EMBL" id="AGQV01000002">
    <property type="protein sequence ID" value="EHH68431.1"/>
    <property type="molecule type" value="Genomic_DNA"/>
</dbReference>
<proteinExistence type="predicted"/>
<evidence type="ECO:0000313" key="2">
    <source>
        <dbReference type="Proteomes" id="UP000004949"/>
    </source>
</evidence>
<dbReference type="PATRIC" id="fig|1088869.3.peg.1203"/>
<organism evidence="1 2">
    <name type="scientific">Gluconobacter morbifer G707</name>
    <dbReference type="NCBI Taxonomy" id="1088869"/>
    <lineage>
        <taxon>Bacteria</taxon>
        <taxon>Pseudomonadati</taxon>
        <taxon>Pseudomonadota</taxon>
        <taxon>Alphaproteobacteria</taxon>
        <taxon>Acetobacterales</taxon>
        <taxon>Acetobacteraceae</taxon>
        <taxon>Gluconobacter</taxon>
    </lineage>
</organism>
<dbReference type="Proteomes" id="UP000004949">
    <property type="component" value="Unassembled WGS sequence"/>
</dbReference>
<name>G6XHZ1_9PROT</name>
<sequence length="38" mass="4370">MINSQTTLHHNLHRHHENIYGAGGWMQNLVNVGCNRSE</sequence>
<evidence type="ECO:0000313" key="1">
    <source>
        <dbReference type="EMBL" id="EHH68431.1"/>
    </source>
</evidence>
<gene>
    <name evidence="1" type="ORF">GMO_12010</name>
</gene>
<comment type="caution">
    <text evidence="1">The sequence shown here is derived from an EMBL/GenBank/DDBJ whole genome shotgun (WGS) entry which is preliminary data.</text>
</comment>
<protein>
    <submittedName>
        <fullName evidence="1">Uncharacterized protein</fullName>
    </submittedName>
</protein>
<reference evidence="1 2" key="1">
    <citation type="submission" date="2011-10" db="EMBL/GenBank/DDBJ databases">
        <title>Genome sequence of Gluconobacter morbifer G707, isolated from Drosophila gut.</title>
        <authorList>
            <person name="Lee W.-J."/>
            <person name="Kim E.-K."/>
        </authorList>
    </citation>
    <scope>NUCLEOTIDE SEQUENCE [LARGE SCALE GENOMIC DNA]</scope>
    <source>
        <strain evidence="1 2">G707</strain>
    </source>
</reference>
<dbReference type="AlphaFoldDB" id="G6XHZ1"/>